<dbReference type="Gene3D" id="3.40.50.360">
    <property type="match status" value="1"/>
</dbReference>
<evidence type="ECO:0000256" key="3">
    <source>
        <dbReference type="ARBA" id="ARBA00023002"/>
    </source>
</evidence>
<dbReference type="PANTHER" id="PTHR43741:SF2">
    <property type="entry name" value="FMN-DEPENDENT NADH:QUINONE OXIDOREDUCTASE"/>
    <property type="match status" value="1"/>
</dbReference>
<feature type="binding site" evidence="6">
    <location>
        <position position="10"/>
    </location>
    <ligand>
        <name>FMN</name>
        <dbReference type="ChEBI" id="CHEBI:58210"/>
    </ligand>
</feature>
<keyword evidence="4 6" id="KW-0520">NAD</keyword>
<comment type="cofactor">
    <cofactor evidence="6">
        <name>FMN</name>
        <dbReference type="ChEBI" id="CHEBI:58210"/>
    </cofactor>
    <text evidence="6">Binds 1 FMN per subunit.</text>
</comment>
<evidence type="ECO:0000256" key="1">
    <source>
        <dbReference type="ARBA" id="ARBA00022630"/>
    </source>
</evidence>
<dbReference type="AlphaFoldDB" id="A0A1C3HA91"/>
<feature type="binding site" evidence="6">
    <location>
        <begin position="96"/>
        <end position="99"/>
    </location>
    <ligand>
        <name>FMN</name>
        <dbReference type="ChEBI" id="CHEBI:58210"/>
    </ligand>
</feature>
<evidence type="ECO:0000256" key="2">
    <source>
        <dbReference type="ARBA" id="ARBA00022643"/>
    </source>
</evidence>
<keyword evidence="3 6" id="KW-0560">Oxidoreductase</keyword>
<feature type="binding site" evidence="6">
    <location>
        <begin position="140"/>
        <end position="143"/>
    </location>
    <ligand>
        <name>FMN</name>
        <dbReference type="ChEBI" id="CHEBI:58210"/>
    </ligand>
</feature>
<keyword evidence="2 6" id="KW-0288">FMN</keyword>
<dbReference type="EMBL" id="LT575490">
    <property type="protein sequence ID" value="SAY41946.1"/>
    <property type="molecule type" value="Genomic_DNA"/>
</dbReference>
<name>A0A1C3HA91_SERMA</name>
<dbReference type="InterPro" id="IPR023048">
    <property type="entry name" value="NADH:quinone_OxRdtase_FMN_depd"/>
</dbReference>
<comment type="similarity">
    <text evidence="6">Belongs to the azoreductase type 1 family.</text>
</comment>
<protein>
    <recommendedName>
        <fullName evidence="6">FMN dependent NADH:quinone oxidoreductase</fullName>
        <ecNumber evidence="6">1.6.5.-</ecNumber>
    </recommendedName>
    <alternativeName>
        <fullName evidence="6">Azo-dye reductase</fullName>
    </alternativeName>
    <alternativeName>
        <fullName evidence="6">FMN-dependent NADH-azo compound oxidoreductase</fullName>
    </alternativeName>
    <alternativeName>
        <fullName evidence="6">FMN-dependent NADH-azoreductase</fullName>
        <ecNumber evidence="6">1.7.1.17</ecNumber>
    </alternativeName>
</protein>
<accession>A0A1C3HA91</accession>
<dbReference type="Pfam" id="PF02525">
    <property type="entry name" value="Flavodoxin_2"/>
    <property type="match status" value="1"/>
</dbReference>
<dbReference type="EC" id="1.7.1.17" evidence="6"/>
<keyword evidence="1 6" id="KW-0285">Flavoprotein</keyword>
<organism evidence="8">
    <name type="scientific">Serratia marcescens</name>
    <dbReference type="NCBI Taxonomy" id="615"/>
    <lineage>
        <taxon>Bacteria</taxon>
        <taxon>Pseudomonadati</taxon>
        <taxon>Pseudomonadota</taxon>
        <taxon>Gammaproteobacteria</taxon>
        <taxon>Enterobacterales</taxon>
        <taxon>Yersiniaceae</taxon>
        <taxon>Serratia</taxon>
    </lineage>
</organism>
<evidence type="ECO:0000256" key="6">
    <source>
        <dbReference type="HAMAP-Rule" id="MF_01216"/>
    </source>
</evidence>
<evidence type="ECO:0000256" key="5">
    <source>
        <dbReference type="ARBA" id="ARBA00048542"/>
    </source>
</evidence>
<comment type="function">
    <text evidence="6">Also exhibits azoreductase activity. Catalyzes the reductive cleavage of the azo bond in aromatic azo compounds to the corresponding amines.</text>
</comment>
<dbReference type="InterPro" id="IPR050104">
    <property type="entry name" value="FMN-dep_NADH:Q_OxRdtase_AzoR1"/>
</dbReference>
<dbReference type="PANTHER" id="PTHR43741">
    <property type="entry name" value="FMN-DEPENDENT NADH-AZOREDUCTASE 1"/>
    <property type="match status" value="1"/>
</dbReference>
<dbReference type="EC" id="1.6.5.-" evidence="6"/>
<proteinExistence type="inferred from homology"/>
<evidence type="ECO:0000259" key="7">
    <source>
        <dbReference type="Pfam" id="PF02525"/>
    </source>
</evidence>
<comment type="function">
    <text evidence="6">Quinone reductase that provides resistance to thiol-specific stress caused by electrophilic quinones.</text>
</comment>
<sequence>MSRVLVLKSSILGEYSQSGKLVDFFVEQWRETHPEDTFTVRDLANPTLPELDGEVMAGFTAGDKPLTPHQQSTLALSDELIAELKSHDTLIISAPMYNFNIPTQLKIYFDLIARAGQTFRYTSAGAEGLVTGKKAIVISSRGGIHADTPTDLITPYVKLFLGFIGITDVEFVLAEGFAYGPEAAEKAAQDSRLAVAQKIPAGVAVAASAPAQAQAAPAAVSGGFLSNLLKKLFR</sequence>
<evidence type="ECO:0000256" key="4">
    <source>
        <dbReference type="ARBA" id="ARBA00023027"/>
    </source>
</evidence>
<comment type="catalytic activity">
    <reaction evidence="6">
        <text>2 a quinone + NADH + H(+) = 2 a 1,4-benzosemiquinone + NAD(+)</text>
        <dbReference type="Rhea" id="RHEA:65952"/>
        <dbReference type="ChEBI" id="CHEBI:15378"/>
        <dbReference type="ChEBI" id="CHEBI:57540"/>
        <dbReference type="ChEBI" id="CHEBI:57945"/>
        <dbReference type="ChEBI" id="CHEBI:132124"/>
        <dbReference type="ChEBI" id="CHEBI:134225"/>
    </reaction>
</comment>
<dbReference type="HAMAP" id="MF_01216">
    <property type="entry name" value="Azoreductase_type1"/>
    <property type="match status" value="1"/>
</dbReference>
<gene>
    <name evidence="8" type="primary">azoR_1</name>
    <name evidence="6" type="synonym">azoR</name>
    <name evidence="8" type="ORF">PWN146_00612</name>
</gene>
<feature type="domain" description="Flavodoxin-like fold" evidence="7">
    <location>
        <begin position="3"/>
        <end position="198"/>
    </location>
</feature>
<reference evidence="8" key="1">
    <citation type="submission" date="2016-05" db="EMBL/GenBank/DDBJ databases">
        <authorList>
            <person name="Cock P.J.A."/>
            <person name="Cock P.J.A."/>
        </authorList>
    </citation>
    <scope>NUCLEOTIDE SEQUENCE</scope>
    <source>
        <strain evidence="8">PWN146_assembly</strain>
    </source>
</reference>
<dbReference type="InterPro" id="IPR003680">
    <property type="entry name" value="Flavodoxin_fold"/>
</dbReference>
<evidence type="ECO:0000313" key="8">
    <source>
        <dbReference type="EMBL" id="SAY41946.1"/>
    </source>
</evidence>
<dbReference type="SUPFAM" id="SSF52218">
    <property type="entry name" value="Flavoproteins"/>
    <property type="match status" value="1"/>
</dbReference>
<feature type="binding site" evidence="6">
    <location>
        <begin position="16"/>
        <end position="18"/>
    </location>
    <ligand>
        <name>FMN</name>
        <dbReference type="ChEBI" id="CHEBI:58210"/>
    </ligand>
</feature>
<comment type="catalytic activity">
    <reaction evidence="5">
        <text>N,N-dimethyl-1,4-phenylenediamine + anthranilate + 2 NAD(+) = 2-(4-dimethylaminophenyl)diazenylbenzoate + 2 NADH + 2 H(+)</text>
        <dbReference type="Rhea" id="RHEA:55872"/>
        <dbReference type="ChEBI" id="CHEBI:15378"/>
        <dbReference type="ChEBI" id="CHEBI:15783"/>
        <dbReference type="ChEBI" id="CHEBI:16567"/>
        <dbReference type="ChEBI" id="CHEBI:57540"/>
        <dbReference type="ChEBI" id="CHEBI:57945"/>
        <dbReference type="ChEBI" id="CHEBI:71579"/>
        <dbReference type="EC" id="1.7.1.17"/>
    </reaction>
    <physiologicalReaction direction="right-to-left" evidence="5">
        <dbReference type="Rhea" id="RHEA:55874"/>
    </physiologicalReaction>
</comment>
<dbReference type="GO" id="GO:0010181">
    <property type="term" value="F:FMN binding"/>
    <property type="evidence" value="ECO:0007669"/>
    <property type="project" value="UniProtKB-UniRule"/>
</dbReference>
<dbReference type="GO" id="GO:0009055">
    <property type="term" value="F:electron transfer activity"/>
    <property type="evidence" value="ECO:0007669"/>
    <property type="project" value="UniProtKB-UniRule"/>
</dbReference>
<comment type="subunit">
    <text evidence="6">Homodimer.</text>
</comment>
<dbReference type="InterPro" id="IPR029039">
    <property type="entry name" value="Flavoprotein-like_sf"/>
</dbReference>
<dbReference type="GO" id="GO:0016655">
    <property type="term" value="F:oxidoreductase activity, acting on NAD(P)H, quinone or similar compound as acceptor"/>
    <property type="evidence" value="ECO:0007669"/>
    <property type="project" value="InterPro"/>
</dbReference>
<dbReference type="GO" id="GO:0016652">
    <property type="term" value="F:oxidoreductase activity, acting on NAD(P)H as acceptor"/>
    <property type="evidence" value="ECO:0007669"/>
    <property type="project" value="UniProtKB-UniRule"/>
</dbReference>